<dbReference type="Pfam" id="PF12261">
    <property type="entry name" value="T_hemolysin"/>
    <property type="match status" value="1"/>
</dbReference>
<dbReference type="InterPro" id="IPR022050">
    <property type="entry name" value="T_hemolysin"/>
</dbReference>
<proteinExistence type="predicted"/>
<evidence type="ECO:0000313" key="2">
    <source>
        <dbReference type="Proteomes" id="UP000199424"/>
    </source>
</evidence>
<gene>
    <name evidence="1" type="ORF">SAMN04488070_0194</name>
</gene>
<accession>A0A1I6G5C9</accession>
<sequence length="199" mass="22466">MQYELINRSHTLRREVEQFICERYWISFKACLQNLPEMLLVVFEDNAIVAACGIQLAEQRALFSEYYLTNPVESYQVAHKAMPTRDKIAEVGSMAATSAVYLQLLFSAIVSALKDLRREVAVFTATRYLNLKLARSGVKLTILAQAKESALPTELQSIWGDYYQHEPMVFAGWVAQGKFLQAPLESTKASFSLLESIAC</sequence>
<organism evidence="1 2">
    <name type="scientific">Pseudidiomarina maritima</name>
    <dbReference type="NCBI Taxonomy" id="519453"/>
    <lineage>
        <taxon>Bacteria</taxon>
        <taxon>Pseudomonadati</taxon>
        <taxon>Pseudomonadota</taxon>
        <taxon>Gammaproteobacteria</taxon>
        <taxon>Alteromonadales</taxon>
        <taxon>Idiomarinaceae</taxon>
        <taxon>Pseudidiomarina</taxon>
    </lineage>
</organism>
<reference evidence="2" key="1">
    <citation type="submission" date="2016-10" db="EMBL/GenBank/DDBJ databases">
        <authorList>
            <person name="Varghese N."/>
            <person name="Submissions S."/>
        </authorList>
    </citation>
    <scope>NUCLEOTIDE SEQUENCE [LARGE SCALE GENOMIC DNA]</scope>
    <source>
        <strain evidence="2">CGMCC 1.7285</strain>
    </source>
</reference>
<dbReference type="EMBL" id="FOYU01000001">
    <property type="protein sequence ID" value="SFR37404.1"/>
    <property type="molecule type" value="Genomic_DNA"/>
</dbReference>
<keyword evidence="2" id="KW-1185">Reference proteome</keyword>
<dbReference type="Proteomes" id="UP000199424">
    <property type="component" value="Unassembled WGS sequence"/>
</dbReference>
<dbReference type="AlphaFoldDB" id="A0A1I6G5C9"/>
<name>A0A1I6G5C9_9GAMM</name>
<dbReference type="RefSeq" id="WP_092854399.1">
    <property type="nucleotide sequence ID" value="NZ_FOYU01000001.1"/>
</dbReference>
<evidence type="ECO:0000313" key="1">
    <source>
        <dbReference type="EMBL" id="SFR37404.1"/>
    </source>
</evidence>
<protein>
    <submittedName>
        <fullName evidence="1">Thermostable hemolysin</fullName>
    </submittedName>
</protein>